<name>A0A1H8IE46_9RHOB</name>
<dbReference type="OrthoDB" id="7774376at2"/>
<protein>
    <submittedName>
        <fullName evidence="2">Uncharacterized protein</fullName>
    </submittedName>
</protein>
<dbReference type="RefSeq" id="WP_090612070.1">
    <property type="nucleotide sequence ID" value="NZ_CP067124.1"/>
</dbReference>
<sequence>MSHLTLRLILPLVAVLIAAAPLPGQAEIVQRGQFIDVSNNRGGNVMQMVRTREQLARSGKTVRIRGYCRSACTILITMPNACLGPKARIGFHAPRLPGTQIIPPYVDQIMGSFYRGGIRDRWFGGWNRSHQMNVISASDYVRLDPQTKICDSLQTGRRG</sequence>
<organism evidence="2 3">
    <name type="scientific">Paracoccus alcaliphilus</name>
    <dbReference type="NCBI Taxonomy" id="34002"/>
    <lineage>
        <taxon>Bacteria</taxon>
        <taxon>Pseudomonadati</taxon>
        <taxon>Pseudomonadota</taxon>
        <taxon>Alphaproteobacteria</taxon>
        <taxon>Rhodobacterales</taxon>
        <taxon>Paracoccaceae</taxon>
        <taxon>Paracoccus</taxon>
    </lineage>
</organism>
<dbReference type="EMBL" id="FODE01000012">
    <property type="protein sequence ID" value="SEN67100.1"/>
    <property type="molecule type" value="Genomic_DNA"/>
</dbReference>
<gene>
    <name evidence="2" type="ORF">SAMN04489859_101293</name>
</gene>
<keyword evidence="1" id="KW-0732">Signal</keyword>
<evidence type="ECO:0000256" key="1">
    <source>
        <dbReference type="SAM" id="SignalP"/>
    </source>
</evidence>
<proteinExistence type="predicted"/>
<reference evidence="2 3" key="1">
    <citation type="submission" date="2016-10" db="EMBL/GenBank/DDBJ databases">
        <authorList>
            <person name="de Groot N.N."/>
        </authorList>
    </citation>
    <scope>NUCLEOTIDE SEQUENCE [LARGE SCALE GENOMIC DNA]</scope>
    <source>
        <strain evidence="2 3">DSM 8512</strain>
    </source>
</reference>
<feature type="chain" id="PRO_5011525587" evidence="1">
    <location>
        <begin position="27"/>
        <end position="159"/>
    </location>
</feature>
<evidence type="ECO:0000313" key="2">
    <source>
        <dbReference type="EMBL" id="SEN67100.1"/>
    </source>
</evidence>
<feature type="signal peptide" evidence="1">
    <location>
        <begin position="1"/>
        <end position="26"/>
    </location>
</feature>
<accession>A0A1H8IE46</accession>
<dbReference type="STRING" id="34002.SAMN04489859_101293"/>
<dbReference type="AlphaFoldDB" id="A0A1H8IE46"/>
<dbReference type="Proteomes" id="UP000199054">
    <property type="component" value="Unassembled WGS sequence"/>
</dbReference>
<evidence type="ECO:0000313" key="3">
    <source>
        <dbReference type="Proteomes" id="UP000199054"/>
    </source>
</evidence>
<keyword evidence="3" id="KW-1185">Reference proteome</keyword>